<protein>
    <submittedName>
        <fullName evidence="2">N-hydroxybenzoate hydroxylase</fullName>
        <ecNumber evidence="2">1.14.13.24</ecNumber>
    </submittedName>
</protein>
<dbReference type="PANTHER" id="PTHR46865:SF2">
    <property type="entry name" value="MONOOXYGENASE"/>
    <property type="match status" value="1"/>
</dbReference>
<accession>A0ABD7N9T1</accession>
<dbReference type="InterPro" id="IPR051704">
    <property type="entry name" value="FAD_aromatic-hydroxylase"/>
</dbReference>
<dbReference type="AlphaFoldDB" id="A0ABD7N9T1"/>
<dbReference type="Gene3D" id="3.30.9.10">
    <property type="entry name" value="D-Amino Acid Oxidase, subunit A, domain 2"/>
    <property type="match status" value="1"/>
</dbReference>
<dbReference type="Pfam" id="PF01494">
    <property type="entry name" value="FAD_binding_3"/>
    <property type="match status" value="1"/>
</dbReference>
<feature type="domain" description="FAD-binding" evidence="1">
    <location>
        <begin position="28"/>
        <end position="305"/>
    </location>
</feature>
<dbReference type="InterPro" id="IPR002938">
    <property type="entry name" value="FAD-bd"/>
</dbReference>
<dbReference type="SUPFAM" id="SSF51905">
    <property type="entry name" value="FAD/NAD(P)-binding domain"/>
    <property type="match status" value="1"/>
</dbReference>
<keyword evidence="2" id="KW-0560">Oxidoreductase</keyword>
<sequence length="340" mass="37239">MKVTLVERSPCMRTSGNPVDVRGEAFATAERLGIVPSLRAVATRVERFAFIDARGRTRAEINSRAPGSSREVEVPRADLATALLNALPDDVEVRFADTIVRIDQDETGVNVTSARGIDQHVDLLIGCDGLHSSVRALALDGNERHIQALGLYVASVHTTEIANDPTRVLIYNEPDRALVVHPALGSALAMFLFRSGARVGHTDVDAQRMLLQDCYAGGRWRTEELLKAYADTEDVYFDAVCRVSLPRWRDRRVALLGDAASCASLFGNGSSLAMLGAETLADALDRNRGAPTTALALYEAQHRSRVDPYIRRMGMTGRFMVPRTRAGIQLRNFALQLVGR</sequence>
<proteinExistence type="predicted"/>
<dbReference type="InterPro" id="IPR036188">
    <property type="entry name" value="FAD/NAD-bd_sf"/>
</dbReference>
<dbReference type="Proteomes" id="UP000252079">
    <property type="component" value="Unassembled WGS sequence"/>
</dbReference>
<reference evidence="2 3" key="1">
    <citation type="submission" date="2018-07" db="EMBL/GenBank/DDBJ databases">
        <authorList>
            <consortium name="Pathogen Informatics"/>
        </authorList>
    </citation>
    <scope>NUCLEOTIDE SEQUENCE [LARGE SCALE GENOMIC DNA]</scope>
    <source>
        <strain evidence="2 3">4300STDY6636950</strain>
    </source>
</reference>
<dbReference type="GO" id="GO:0018669">
    <property type="term" value="F:3-hydroxybenzoate 6-monooxygenase activity"/>
    <property type="evidence" value="ECO:0007669"/>
    <property type="project" value="UniProtKB-EC"/>
</dbReference>
<comment type="caution">
    <text evidence="2">The sequence shown here is derived from an EMBL/GenBank/DDBJ whole genome shotgun (WGS) entry which is preliminary data.</text>
</comment>
<evidence type="ECO:0000313" key="2">
    <source>
        <dbReference type="EMBL" id="SSG08407.1"/>
    </source>
</evidence>
<organism evidence="2 3">
    <name type="scientific">Klebsiella quasipneumoniae</name>
    <dbReference type="NCBI Taxonomy" id="1463165"/>
    <lineage>
        <taxon>Bacteria</taxon>
        <taxon>Pseudomonadati</taxon>
        <taxon>Pseudomonadota</taxon>
        <taxon>Gammaproteobacteria</taxon>
        <taxon>Enterobacterales</taxon>
        <taxon>Enterobacteriaceae</taxon>
        <taxon>Klebsiella/Raoultella group</taxon>
        <taxon>Klebsiella</taxon>
        <taxon>Klebsiella pneumoniae complex</taxon>
    </lineage>
</organism>
<dbReference type="Gene3D" id="3.50.50.60">
    <property type="entry name" value="FAD/NAD(P)-binding domain"/>
    <property type="match status" value="1"/>
</dbReference>
<evidence type="ECO:0000313" key="3">
    <source>
        <dbReference type="Proteomes" id="UP000252079"/>
    </source>
</evidence>
<evidence type="ECO:0000259" key="1">
    <source>
        <dbReference type="Pfam" id="PF01494"/>
    </source>
</evidence>
<dbReference type="PANTHER" id="PTHR46865">
    <property type="entry name" value="OXIDOREDUCTASE-RELATED"/>
    <property type="match status" value="1"/>
</dbReference>
<name>A0ABD7N9T1_9ENTR</name>
<dbReference type="EMBL" id="UFBM01000074">
    <property type="protein sequence ID" value="SSG08407.1"/>
    <property type="molecule type" value="Genomic_DNA"/>
</dbReference>
<gene>
    <name evidence="2" type="primary">mhbM</name>
    <name evidence="2" type="ORF">SAMEA23995918_05339</name>
</gene>
<dbReference type="EC" id="1.14.13.24" evidence="2"/>